<proteinExistence type="predicted"/>
<dbReference type="Proteomes" id="UP000256690">
    <property type="component" value="Unassembled WGS sequence"/>
</dbReference>
<protein>
    <submittedName>
        <fullName evidence="2">Uncharacterized protein</fullName>
    </submittedName>
</protein>
<dbReference type="GeneID" id="38118798"/>
<comment type="caution">
    <text evidence="2">The sequence shown here is derived from an EMBL/GenBank/DDBJ whole genome shotgun (WGS) entry which is preliminary data.</text>
</comment>
<evidence type="ECO:0000313" key="2">
    <source>
        <dbReference type="EMBL" id="RDW70917.1"/>
    </source>
</evidence>
<reference evidence="2 3" key="1">
    <citation type="journal article" date="2018" name="IMA Fungus">
        <title>IMA Genome-F 9: Draft genome sequence of Annulohypoxylon stygium, Aspergillus mulundensis, Berkeleyomyces basicola (syn. Thielaviopsis basicola), Ceratocystis smalleyi, two Cercospora beticola strains, Coleophoma cylindrospora, Fusarium fracticaudum, Phialophora cf. hyalina, and Morchella septimelata.</title>
        <authorList>
            <person name="Wingfield B.D."/>
            <person name="Bills G.F."/>
            <person name="Dong Y."/>
            <person name="Huang W."/>
            <person name="Nel W.J."/>
            <person name="Swalarsk-Parry B.S."/>
            <person name="Vaghefi N."/>
            <person name="Wilken P.M."/>
            <person name="An Z."/>
            <person name="de Beer Z.W."/>
            <person name="De Vos L."/>
            <person name="Chen L."/>
            <person name="Duong T.A."/>
            <person name="Gao Y."/>
            <person name="Hammerbacher A."/>
            <person name="Kikkert J.R."/>
            <person name="Li Y."/>
            <person name="Li H."/>
            <person name="Li K."/>
            <person name="Li Q."/>
            <person name="Liu X."/>
            <person name="Ma X."/>
            <person name="Naidoo K."/>
            <person name="Pethybridge S.J."/>
            <person name="Sun J."/>
            <person name="Steenkamp E.T."/>
            <person name="van der Nest M.A."/>
            <person name="van Wyk S."/>
            <person name="Wingfield M.J."/>
            <person name="Xiong C."/>
            <person name="Yue Q."/>
            <person name="Zhang X."/>
        </authorList>
    </citation>
    <scope>NUCLEOTIDE SEQUENCE [LARGE SCALE GENOMIC DNA]</scope>
    <source>
        <strain evidence="2 3">DSM 5745</strain>
    </source>
</reference>
<accession>A0A3D8RA43</accession>
<feature type="compositionally biased region" description="Acidic residues" evidence="1">
    <location>
        <begin position="14"/>
        <end position="30"/>
    </location>
</feature>
<dbReference type="RefSeq" id="XP_026601448.1">
    <property type="nucleotide sequence ID" value="XM_026750444.1"/>
</dbReference>
<dbReference type="OrthoDB" id="4436899at2759"/>
<keyword evidence="3" id="KW-1185">Reference proteome</keyword>
<organism evidence="2 3">
    <name type="scientific">Aspergillus mulundensis</name>
    <dbReference type="NCBI Taxonomy" id="1810919"/>
    <lineage>
        <taxon>Eukaryota</taxon>
        <taxon>Fungi</taxon>
        <taxon>Dikarya</taxon>
        <taxon>Ascomycota</taxon>
        <taxon>Pezizomycotina</taxon>
        <taxon>Eurotiomycetes</taxon>
        <taxon>Eurotiomycetidae</taxon>
        <taxon>Eurotiales</taxon>
        <taxon>Aspergillaceae</taxon>
        <taxon>Aspergillus</taxon>
        <taxon>Aspergillus subgen. Nidulantes</taxon>
    </lineage>
</organism>
<evidence type="ECO:0000256" key="1">
    <source>
        <dbReference type="SAM" id="MobiDB-lite"/>
    </source>
</evidence>
<dbReference type="EMBL" id="PVWQ01000010">
    <property type="protein sequence ID" value="RDW70917.1"/>
    <property type="molecule type" value="Genomic_DNA"/>
</dbReference>
<gene>
    <name evidence="2" type="ORF">DSM5745_08428</name>
</gene>
<dbReference type="AlphaFoldDB" id="A0A3D8RA43"/>
<name>A0A3D8RA43_9EURO</name>
<dbReference type="STRING" id="1810919.A0A3D8RA43"/>
<evidence type="ECO:0000313" key="3">
    <source>
        <dbReference type="Proteomes" id="UP000256690"/>
    </source>
</evidence>
<feature type="region of interest" description="Disordered" evidence="1">
    <location>
        <begin position="1"/>
        <end position="30"/>
    </location>
</feature>
<sequence length="115" mass="13427">MRGRSRQSKSWEEQLYEDEDNYDDTESDNDVVLDESDLLHRYERRFPVLMVSFVGPPSARINYACMSGRDIKIYQSRMYSLEERNDDLMEFLAGILLSKPLNERSGQGKKGHGRS</sequence>